<protein>
    <submittedName>
        <fullName evidence="2">Uncharacterized protein</fullName>
    </submittedName>
</protein>
<evidence type="ECO:0000313" key="2">
    <source>
        <dbReference type="EMBL" id="PKK76065.1"/>
    </source>
</evidence>
<dbReference type="EMBL" id="LLXL01000205">
    <property type="protein sequence ID" value="PKK76065.1"/>
    <property type="molecule type" value="Genomic_DNA"/>
</dbReference>
<sequence length="53" mass="6201">MKLEHSLRELEKNDIQSSSSENVTNTLILAKNPSRKHNNIEDEIQNNEKRIKI</sequence>
<evidence type="ECO:0000313" key="3">
    <source>
        <dbReference type="Proteomes" id="UP000233469"/>
    </source>
</evidence>
<accession>A0A2N1NQ87</accession>
<comment type="caution">
    <text evidence="2">The sequence shown here is derived from an EMBL/GenBank/DDBJ whole genome shotgun (WGS) entry which is preliminary data.</text>
</comment>
<evidence type="ECO:0000256" key="1">
    <source>
        <dbReference type="SAM" id="MobiDB-lite"/>
    </source>
</evidence>
<feature type="region of interest" description="Disordered" evidence="1">
    <location>
        <begin position="1"/>
        <end position="21"/>
    </location>
</feature>
<proteinExistence type="predicted"/>
<gene>
    <name evidence="2" type="ORF">RhiirC2_735195</name>
</gene>
<reference evidence="2 3" key="2">
    <citation type="submission" date="2017-10" db="EMBL/GenBank/DDBJ databases">
        <title>Extensive intraspecific genome diversity in a model arbuscular mycorrhizal fungus.</title>
        <authorList>
            <person name="Chen E.C.H."/>
            <person name="Morin E."/>
            <person name="Baudet D."/>
            <person name="Noel J."/>
            <person name="Ndikumana S."/>
            <person name="Charron P."/>
            <person name="St-Onge C."/>
            <person name="Giorgi J."/>
            <person name="Grigoriev I.V."/>
            <person name="Roux C."/>
            <person name="Martin F.M."/>
            <person name="Corradi N."/>
        </authorList>
    </citation>
    <scope>NUCLEOTIDE SEQUENCE [LARGE SCALE GENOMIC DNA]</scope>
    <source>
        <strain evidence="2 3">C2</strain>
    </source>
</reference>
<name>A0A2N1NQ87_9GLOM</name>
<feature type="compositionally biased region" description="Basic and acidic residues" evidence="1">
    <location>
        <begin position="1"/>
        <end position="14"/>
    </location>
</feature>
<reference evidence="2 3" key="1">
    <citation type="submission" date="2016-04" db="EMBL/GenBank/DDBJ databases">
        <title>Genome analyses suggest a sexual origin of heterokaryosis in a supposedly ancient asexual fungus.</title>
        <authorList>
            <person name="Ropars J."/>
            <person name="Sedzielewska K."/>
            <person name="Noel J."/>
            <person name="Charron P."/>
            <person name="Farinelli L."/>
            <person name="Marton T."/>
            <person name="Kruger M."/>
            <person name="Pelin A."/>
            <person name="Brachmann A."/>
            <person name="Corradi N."/>
        </authorList>
    </citation>
    <scope>NUCLEOTIDE SEQUENCE [LARGE SCALE GENOMIC DNA]</scope>
    <source>
        <strain evidence="2 3">C2</strain>
    </source>
</reference>
<dbReference type="AlphaFoldDB" id="A0A2N1NQ87"/>
<dbReference type="Proteomes" id="UP000233469">
    <property type="component" value="Unassembled WGS sequence"/>
</dbReference>
<organism evidence="2 3">
    <name type="scientific">Rhizophagus irregularis</name>
    <dbReference type="NCBI Taxonomy" id="588596"/>
    <lineage>
        <taxon>Eukaryota</taxon>
        <taxon>Fungi</taxon>
        <taxon>Fungi incertae sedis</taxon>
        <taxon>Mucoromycota</taxon>
        <taxon>Glomeromycotina</taxon>
        <taxon>Glomeromycetes</taxon>
        <taxon>Glomerales</taxon>
        <taxon>Glomeraceae</taxon>
        <taxon>Rhizophagus</taxon>
    </lineage>
</organism>